<evidence type="ECO:0000256" key="5">
    <source>
        <dbReference type="ARBA" id="ARBA00023014"/>
    </source>
</evidence>
<dbReference type="SUPFAM" id="SSF56014">
    <property type="entry name" value="Nitrite and sulphite reductase 4Fe-4S domain-like"/>
    <property type="match status" value="1"/>
</dbReference>
<evidence type="ECO:0000256" key="3">
    <source>
        <dbReference type="ARBA" id="ARBA00023002"/>
    </source>
</evidence>
<dbReference type="Pfam" id="PF26540">
    <property type="entry name" value="GcpE_C"/>
    <property type="match status" value="1"/>
</dbReference>
<dbReference type="FunFam" id="3.20.20.20:FF:000001">
    <property type="entry name" value="4-hydroxy-3-methylbut-2-en-1-yl diphosphate synthase (flavodoxin)"/>
    <property type="match status" value="1"/>
</dbReference>
<dbReference type="Gene3D" id="3.30.413.10">
    <property type="entry name" value="Sulfite Reductase Hemoprotein, domain 1"/>
    <property type="match status" value="1"/>
</dbReference>
<feature type="binding site" evidence="7">
    <location>
        <position position="266"/>
    </location>
    <ligand>
        <name>[4Fe-4S] cluster</name>
        <dbReference type="ChEBI" id="CHEBI:49883"/>
    </ligand>
</feature>
<dbReference type="InterPro" id="IPR058578">
    <property type="entry name" value="IspG_TIM"/>
</dbReference>
<dbReference type="SUPFAM" id="SSF51717">
    <property type="entry name" value="Dihydropteroate synthetase-like"/>
    <property type="match status" value="1"/>
</dbReference>
<evidence type="ECO:0000259" key="9">
    <source>
        <dbReference type="Pfam" id="PF26540"/>
    </source>
</evidence>
<feature type="binding site" evidence="7">
    <location>
        <position position="301"/>
    </location>
    <ligand>
        <name>[4Fe-4S] cluster</name>
        <dbReference type="ChEBI" id="CHEBI:49883"/>
    </ligand>
</feature>
<protein>
    <recommendedName>
        <fullName evidence="7">4-hydroxy-3-methylbut-2-en-1-yl diphosphate synthase (flavodoxin)</fullName>
        <ecNumber evidence="7">1.17.7.3</ecNumber>
    </recommendedName>
    <alternativeName>
        <fullName evidence="7">1-hydroxy-2-methyl-2-(E)-butenyl 4-diphosphate synthase</fullName>
    </alternativeName>
</protein>
<keyword evidence="6 7" id="KW-0414">Isoprene biosynthesis</keyword>
<evidence type="ECO:0000256" key="1">
    <source>
        <dbReference type="ARBA" id="ARBA00022485"/>
    </source>
</evidence>
<dbReference type="Pfam" id="PF04551">
    <property type="entry name" value="GcpE"/>
    <property type="match status" value="1"/>
</dbReference>
<reference evidence="10" key="2">
    <citation type="journal article" date="2021" name="PeerJ">
        <title>Extensive microbial diversity within the chicken gut microbiome revealed by metagenomics and culture.</title>
        <authorList>
            <person name="Gilroy R."/>
            <person name="Ravi A."/>
            <person name="Getino M."/>
            <person name="Pursley I."/>
            <person name="Horton D.L."/>
            <person name="Alikhan N.F."/>
            <person name="Baker D."/>
            <person name="Gharbi K."/>
            <person name="Hall N."/>
            <person name="Watson M."/>
            <person name="Adriaenssens E.M."/>
            <person name="Foster-Nyarko E."/>
            <person name="Jarju S."/>
            <person name="Secka A."/>
            <person name="Antonio M."/>
            <person name="Oren A."/>
            <person name="Chaudhuri R.R."/>
            <person name="La Ragione R."/>
            <person name="Hildebrand F."/>
            <person name="Pallen M.J."/>
        </authorList>
    </citation>
    <scope>NUCLEOTIDE SEQUENCE</scope>
    <source>
        <strain evidence="10">ChiHjej10B9-9673</strain>
    </source>
</reference>
<dbReference type="EC" id="1.17.7.3" evidence="7"/>
<evidence type="ECO:0000256" key="7">
    <source>
        <dbReference type="HAMAP-Rule" id="MF_00159"/>
    </source>
</evidence>
<evidence type="ECO:0000259" key="8">
    <source>
        <dbReference type="Pfam" id="PF04551"/>
    </source>
</evidence>
<dbReference type="NCBIfam" id="NF001540">
    <property type="entry name" value="PRK00366.1"/>
    <property type="match status" value="1"/>
</dbReference>
<feature type="binding site" evidence="7">
    <location>
        <position position="308"/>
    </location>
    <ligand>
        <name>[4Fe-4S] cluster</name>
        <dbReference type="ChEBI" id="CHEBI:49883"/>
    </ligand>
</feature>
<dbReference type="GO" id="GO:0141197">
    <property type="term" value="F:4-hydroxy-3-methylbut-2-enyl-diphosphate synthase activity (flavodoxin)"/>
    <property type="evidence" value="ECO:0007669"/>
    <property type="project" value="UniProtKB-EC"/>
</dbReference>
<dbReference type="Gene3D" id="3.20.20.20">
    <property type="entry name" value="Dihydropteroate synthase-like"/>
    <property type="match status" value="1"/>
</dbReference>
<feature type="domain" description="IspG C-terminal" evidence="9">
    <location>
        <begin position="263"/>
        <end position="349"/>
    </location>
</feature>
<sequence length="354" mass="37020">MTTRENTRQIKVGGVPVGGGAAVSVQSMCNVHTQDLPAVTAQIRALRAAGCDIVRVAVPDMDAARAVSAVKEAVPDVPLVADIHFDYRLALECAARGIDKIRINPGNIGGADKVAAVAKACAERHVPIRIGVNGGSLEKPLLEKYGHPTAEAIVESAAGHIRLLNDCGFDDICLSLKSSSVPLTVAAYRLAAETFPYPLHLGVTETGTAYNGVVRSAVGIGALLMEGIGDTVRVSLTADPVEEVRAGLAILRAAGLRRGGVRLVSCPTCGRTEIDLISLAHEVEERLQNVKADITVAVMGCVVNGPGEAREADYGVAGGRGCGLLFKKGEIVRRLPENELCSALLELIESEVGR</sequence>
<comment type="function">
    <text evidence="7">Converts 2C-methyl-D-erythritol 2,4-cyclodiphosphate (ME-2,4cPP) into 1-hydroxy-2-methyl-2-(E)-butenyl 4-diphosphate.</text>
</comment>
<keyword evidence="2 7" id="KW-0479">Metal-binding</keyword>
<evidence type="ECO:0000256" key="6">
    <source>
        <dbReference type="ARBA" id="ARBA00023229"/>
    </source>
</evidence>
<keyword evidence="4 7" id="KW-0408">Iron</keyword>
<comment type="caution">
    <text evidence="10">The sequence shown here is derived from an EMBL/GenBank/DDBJ whole genome shotgun (WGS) entry which is preliminary data.</text>
</comment>
<dbReference type="InterPro" id="IPR011005">
    <property type="entry name" value="Dihydropteroate_synth-like_sf"/>
</dbReference>
<dbReference type="NCBIfam" id="TIGR00612">
    <property type="entry name" value="ispG_gcpE"/>
    <property type="match status" value="1"/>
</dbReference>
<keyword evidence="5 7" id="KW-0411">Iron-sulfur</keyword>
<dbReference type="PIRSF" id="PIRSF004640">
    <property type="entry name" value="IspG"/>
    <property type="match status" value="1"/>
</dbReference>
<dbReference type="PANTHER" id="PTHR30454:SF0">
    <property type="entry name" value="4-HYDROXY-3-METHYLBUT-2-EN-1-YL DIPHOSPHATE SYNTHASE (FERREDOXIN), CHLOROPLASTIC"/>
    <property type="match status" value="1"/>
</dbReference>
<name>A0A9D1JV66_9FIRM</name>
<dbReference type="EMBL" id="DVJK01000152">
    <property type="protein sequence ID" value="HIS66981.1"/>
    <property type="molecule type" value="Genomic_DNA"/>
</dbReference>
<dbReference type="InterPro" id="IPR016425">
    <property type="entry name" value="IspG_bac"/>
</dbReference>
<keyword evidence="1 7" id="KW-0004">4Fe-4S</keyword>
<dbReference type="GO" id="GO:0046429">
    <property type="term" value="F:4-hydroxy-3-methylbut-2-en-1-yl diphosphate synthase activity (ferredoxin)"/>
    <property type="evidence" value="ECO:0007669"/>
    <property type="project" value="UniProtKB-UniRule"/>
</dbReference>
<dbReference type="Proteomes" id="UP000824001">
    <property type="component" value="Unassembled WGS sequence"/>
</dbReference>
<comment type="cofactor">
    <cofactor evidence="7">
        <name>[4Fe-4S] cluster</name>
        <dbReference type="ChEBI" id="CHEBI:49883"/>
    </cofactor>
    <text evidence="7">Binds 1 [4Fe-4S] cluster.</text>
</comment>
<dbReference type="PANTHER" id="PTHR30454">
    <property type="entry name" value="4-HYDROXY-3-METHYLBUT-2-EN-1-YL DIPHOSPHATE SYNTHASE"/>
    <property type="match status" value="1"/>
</dbReference>
<dbReference type="GO" id="GO:0019288">
    <property type="term" value="P:isopentenyl diphosphate biosynthetic process, methylerythritol 4-phosphate pathway"/>
    <property type="evidence" value="ECO:0007669"/>
    <property type="project" value="UniProtKB-UniRule"/>
</dbReference>
<comment type="similarity">
    <text evidence="7">Belongs to the IspG family.</text>
</comment>
<proteinExistence type="inferred from homology"/>
<dbReference type="GO" id="GO:0016114">
    <property type="term" value="P:terpenoid biosynthetic process"/>
    <property type="evidence" value="ECO:0007669"/>
    <property type="project" value="InterPro"/>
</dbReference>
<reference evidence="10" key="1">
    <citation type="submission" date="2020-10" db="EMBL/GenBank/DDBJ databases">
        <authorList>
            <person name="Gilroy R."/>
        </authorList>
    </citation>
    <scope>NUCLEOTIDE SEQUENCE</scope>
    <source>
        <strain evidence="10">ChiHjej10B9-9673</strain>
    </source>
</reference>
<comment type="pathway">
    <text evidence="7">Isoprenoid biosynthesis; isopentenyl diphosphate biosynthesis via DXP pathway; isopentenyl diphosphate from 1-deoxy-D-xylulose 5-phosphate: step 5/6.</text>
</comment>
<feature type="binding site" evidence="7">
    <location>
        <position position="269"/>
    </location>
    <ligand>
        <name>[4Fe-4S] cluster</name>
        <dbReference type="ChEBI" id="CHEBI:49883"/>
    </ligand>
</feature>
<dbReference type="GO" id="GO:0051539">
    <property type="term" value="F:4 iron, 4 sulfur cluster binding"/>
    <property type="evidence" value="ECO:0007669"/>
    <property type="project" value="UniProtKB-UniRule"/>
</dbReference>
<dbReference type="AlphaFoldDB" id="A0A9D1JV66"/>
<dbReference type="InterPro" id="IPR004588">
    <property type="entry name" value="IspG_bac-typ"/>
</dbReference>
<evidence type="ECO:0000256" key="4">
    <source>
        <dbReference type="ARBA" id="ARBA00023004"/>
    </source>
</evidence>
<keyword evidence="3 7" id="KW-0560">Oxidoreductase</keyword>
<dbReference type="InterPro" id="IPR045854">
    <property type="entry name" value="NO2/SO3_Rdtase_4Fe4S_sf"/>
</dbReference>
<evidence type="ECO:0000313" key="10">
    <source>
        <dbReference type="EMBL" id="HIS66981.1"/>
    </source>
</evidence>
<comment type="catalytic activity">
    <reaction evidence="7">
        <text>(2E)-4-hydroxy-3-methylbut-2-enyl diphosphate + oxidized [flavodoxin] + H2O + 2 H(+) = 2-C-methyl-D-erythritol 2,4-cyclic diphosphate + reduced [flavodoxin]</text>
        <dbReference type="Rhea" id="RHEA:43604"/>
        <dbReference type="Rhea" id="RHEA-COMP:10622"/>
        <dbReference type="Rhea" id="RHEA-COMP:10623"/>
        <dbReference type="ChEBI" id="CHEBI:15377"/>
        <dbReference type="ChEBI" id="CHEBI:15378"/>
        <dbReference type="ChEBI" id="CHEBI:57618"/>
        <dbReference type="ChEBI" id="CHEBI:58210"/>
        <dbReference type="ChEBI" id="CHEBI:58483"/>
        <dbReference type="ChEBI" id="CHEBI:128753"/>
        <dbReference type="EC" id="1.17.7.3"/>
    </reaction>
</comment>
<accession>A0A9D1JV66</accession>
<evidence type="ECO:0000256" key="2">
    <source>
        <dbReference type="ARBA" id="ARBA00022723"/>
    </source>
</evidence>
<dbReference type="InterPro" id="IPR058579">
    <property type="entry name" value="IspG_C"/>
</dbReference>
<dbReference type="HAMAP" id="MF_00159">
    <property type="entry name" value="IspG"/>
    <property type="match status" value="1"/>
</dbReference>
<dbReference type="GO" id="GO:0005506">
    <property type="term" value="F:iron ion binding"/>
    <property type="evidence" value="ECO:0007669"/>
    <property type="project" value="InterPro"/>
</dbReference>
<gene>
    <name evidence="7 10" type="primary">ispG</name>
    <name evidence="10" type="synonym">gcpE</name>
    <name evidence="10" type="ORF">IAC18_05395</name>
</gene>
<evidence type="ECO:0000313" key="11">
    <source>
        <dbReference type="Proteomes" id="UP000824001"/>
    </source>
</evidence>
<organism evidence="10 11">
    <name type="scientific">Candidatus Scatomorpha merdipullorum</name>
    <dbReference type="NCBI Taxonomy" id="2840927"/>
    <lineage>
        <taxon>Bacteria</taxon>
        <taxon>Bacillati</taxon>
        <taxon>Bacillota</taxon>
        <taxon>Clostridia</taxon>
        <taxon>Eubacteriales</taxon>
        <taxon>Candidatus Scatomorpha</taxon>
    </lineage>
</organism>
<feature type="domain" description="IspG TIM-barrel" evidence="8">
    <location>
        <begin position="7"/>
        <end position="247"/>
    </location>
</feature>